<dbReference type="InterPro" id="IPR005467">
    <property type="entry name" value="His_kinase_dom"/>
</dbReference>
<dbReference type="SMART" id="SM00388">
    <property type="entry name" value="HisKA"/>
    <property type="match status" value="1"/>
</dbReference>
<gene>
    <name evidence="17" type="ORF">D3870_16600</name>
</gene>
<dbReference type="Pfam" id="PF02743">
    <property type="entry name" value="dCache_1"/>
    <property type="match status" value="1"/>
</dbReference>
<dbReference type="NCBIfam" id="TIGR00229">
    <property type="entry name" value="sensory_box"/>
    <property type="match status" value="1"/>
</dbReference>
<dbReference type="Gene3D" id="1.10.287.130">
    <property type="match status" value="1"/>
</dbReference>
<dbReference type="Pfam" id="PF00512">
    <property type="entry name" value="HisKA"/>
    <property type="match status" value="1"/>
</dbReference>
<dbReference type="PANTHER" id="PTHR42878">
    <property type="entry name" value="TWO-COMPONENT HISTIDINE KINASE"/>
    <property type="match status" value="1"/>
</dbReference>
<keyword evidence="8" id="KW-0547">Nucleotide-binding</keyword>
<dbReference type="CDD" id="cd12914">
    <property type="entry name" value="PDC1_DGC_like"/>
    <property type="match status" value="1"/>
</dbReference>
<dbReference type="EMBL" id="QYUN01000002">
    <property type="protein sequence ID" value="RJG07401.1"/>
    <property type="molecule type" value="Genomic_DNA"/>
</dbReference>
<organism evidence="17 18">
    <name type="scientific">Noviherbaspirillum cavernae</name>
    <dbReference type="NCBI Taxonomy" id="2320862"/>
    <lineage>
        <taxon>Bacteria</taxon>
        <taxon>Pseudomonadati</taxon>
        <taxon>Pseudomonadota</taxon>
        <taxon>Betaproteobacteria</taxon>
        <taxon>Burkholderiales</taxon>
        <taxon>Oxalobacteraceae</taxon>
        <taxon>Noviherbaspirillum</taxon>
    </lineage>
</organism>
<evidence type="ECO:0000256" key="12">
    <source>
        <dbReference type="ARBA" id="ARBA00023012"/>
    </source>
</evidence>
<dbReference type="InterPro" id="IPR036890">
    <property type="entry name" value="HATPase_C_sf"/>
</dbReference>
<evidence type="ECO:0000313" key="17">
    <source>
        <dbReference type="EMBL" id="RJG07401.1"/>
    </source>
</evidence>
<dbReference type="AlphaFoldDB" id="A0A418X4U5"/>
<comment type="caution">
    <text evidence="17">The sequence shown here is derived from an EMBL/GenBank/DDBJ whole genome shotgun (WGS) entry which is preliminary data.</text>
</comment>
<dbReference type="PROSITE" id="PS50109">
    <property type="entry name" value="HIS_KIN"/>
    <property type="match status" value="1"/>
</dbReference>
<dbReference type="SUPFAM" id="SSF55785">
    <property type="entry name" value="PYP-like sensor domain (PAS domain)"/>
    <property type="match status" value="1"/>
</dbReference>
<dbReference type="GO" id="GO:0030295">
    <property type="term" value="F:protein kinase activator activity"/>
    <property type="evidence" value="ECO:0007669"/>
    <property type="project" value="TreeGrafter"/>
</dbReference>
<keyword evidence="18" id="KW-1185">Reference proteome</keyword>
<dbReference type="Gene3D" id="3.30.565.10">
    <property type="entry name" value="Histidine kinase-like ATPase, C-terminal domain"/>
    <property type="match status" value="1"/>
</dbReference>
<protein>
    <recommendedName>
        <fullName evidence="3">histidine kinase</fullName>
        <ecNumber evidence="3">2.7.13.3</ecNumber>
    </recommendedName>
</protein>
<dbReference type="InterPro" id="IPR000014">
    <property type="entry name" value="PAS"/>
</dbReference>
<keyword evidence="13" id="KW-0472">Membrane</keyword>
<dbReference type="GO" id="GO:0007234">
    <property type="term" value="P:osmosensory signaling via phosphorelay pathway"/>
    <property type="evidence" value="ECO:0007669"/>
    <property type="project" value="TreeGrafter"/>
</dbReference>
<evidence type="ECO:0000256" key="4">
    <source>
        <dbReference type="ARBA" id="ARBA00022475"/>
    </source>
</evidence>
<dbReference type="SUPFAM" id="SSF47384">
    <property type="entry name" value="Homodimeric domain of signal transducing histidine kinase"/>
    <property type="match status" value="1"/>
</dbReference>
<evidence type="ECO:0000256" key="7">
    <source>
        <dbReference type="ARBA" id="ARBA00022692"/>
    </source>
</evidence>
<evidence type="ECO:0000256" key="3">
    <source>
        <dbReference type="ARBA" id="ARBA00012438"/>
    </source>
</evidence>
<dbReference type="SMART" id="SM00387">
    <property type="entry name" value="HATPase_c"/>
    <property type="match status" value="1"/>
</dbReference>
<evidence type="ECO:0000313" key="18">
    <source>
        <dbReference type="Proteomes" id="UP000285190"/>
    </source>
</evidence>
<dbReference type="InterPro" id="IPR004358">
    <property type="entry name" value="Sig_transdc_His_kin-like_C"/>
</dbReference>
<dbReference type="InterPro" id="IPR035965">
    <property type="entry name" value="PAS-like_dom_sf"/>
</dbReference>
<evidence type="ECO:0000259" key="15">
    <source>
        <dbReference type="PROSITE" id="PS50112"/>
    </source>
</evidence>
<dbReference type="CDD" id="cd00082">
    <property type="entry name" value="HisKA"/>
    <property type="match status" value="1"/>
</dbReference>
<feature type="domain" description="PAC" evidence="16">
    <location>
        <begin position="394"/>
        <end position="445"/>
    </location>
</feature>
<feature type="domain" description="PAS" evidence="15">
    <location>
        <begin position="319"/>
        <end position="372"/>
    </location>
</feature>
<reference evidence="17 18" key="1">
    <citation type="submission" date="2018-09" db="EMBL/GenBank/DDBJ databases">
        <authorList>
            <person name="Zhu H."/>
        </authorList>
    </citation>
    <scope>NUCLEOTIDE SEQUENCE [LARGE SCALE GENOMIC DNA]</scope>
    <source>
        <strain evidence="17 18">K2R10-39</strain>
    </source>
</reference>
<proteinExistence type="predicted"/>
<keyword evidence="5" id="KW-0597">Phosphoprotein</keyword>
<dbReference type="InterPro" id="IPR003594">
    <property type="entry name" value="HATPase_dom"/>
</dbReference>
<comment type="catalytic activity">
    <reaction evidence="1">
        <text>ATP + protein L-histidine = ADP + protein N-phospho-L-histidine.</text>
        <dbReference type="EC" id="2.7.13.3"/>
    </reaction>
</comment>
<dbReference type="InterPro" id="IPR036097">
    <property type="entry name" value="HisK_dim/P_sf"/>
</dbReference>
<dbReference type="PANTHER" id="PTHR42878:SF7">
    <property type="entry name" value="SENSOR HISTIDINE KINASE GLRK"/>
    <property type="match status" value="1"/>
</dbReference>
<dbReference type="InterPro" id="IPR033479">
    <property type="entry name" value="dCache_1"/>
</dbReference>
<dbReference type="PROSITE" id="PS50113">
    <property type="entry name" value="PAC"/>
    <property type="match status" value="1"/>
</dbReference>
<keyword evidence="7" id="KW-0812">Transmembrane</keyword>
<dbReference type="GO" id="GO:0000155">
    <property type="term" value="F:phosphorelay sensor kinase activity"/>
    <property type="evidence" value="ECO:0007669"/>
    <property type="project" value="InterPro"/>
</dbReference>
<dbReference type="SUPFAM" id="SSF55874">
    <property type="entry name" value="ATPase domain of HSP90 chaperone/DNA topoisomerase II/histidine kinase"/>
    <property type="match status" value="1"/>
</dbReference>
<evidence type="ECO:0000256" key="9">
    <source>
        <dbReference type="ARBA" id="ARBA00022777"/>
    </source>
</evidence>
<dbReference type="Proteomes" id="UP000285190">
    <property type="component" value="Unassembled WGS sequence"/>
</dbReference>
<evidence type="ECO:0000259" key="14">
    <source>
        <dbReference type="PROSITE" id="PS50109"/>
    </source>
</evidence>
<keyword evidence="4" id="KW-1003">Cell membrane</keyword>
<dbReference type="InterPro" id="IPR013767">
    <property type="entry name" value="PAS_fold"/>
</dbReference>
<evidence type="ECO:0000256" key="6">
    <source>
        <dbReference type="ARBA" id="ARBA00022679"/>
    </source>
</evidence>
<evidence type="ECO:0000256" key="5">
    <source>
        <dbReference type="ARBA" id="ARBA00022553"/>
    </source>
</evidence>
<dbReference type="Gene3D" id="3.30.450.20">
    <property type="entry name" value="PAS domain"/>
    <property type="match status" value="3"/>
</dbReference>
<keyword evidence="9" id="KW-0418">Kinase</keyword>
<dbReference type="GO" id="GO:0005886">
    <property type="term" value="C:plasma membrane"/>
    <property type="evidence" value="ECO:0007669"/>
    <property type="project" value="UniProtKB-SubCell"/>
</dbReference>
<evidence type="ECO:0000256" key="8">
    <source>
        <dbReference type="ARBA" id="ARBA00022741"/>
    </source>
</evidence>
<dbReference type="Pfam" id="PF00989">
    <property type="entry name" value="PAS"/>
    <property type="match status" value="1"/>
</dbReference>
<dbReference type="PROSITE" id="PS50112">
    <property type="entry name" value="PAS"/>
    <property type="match status" value="1"/>
</dbReference>
<dbReference type="Pfam" id="PF02518">
    <property type="entry name" value="HATPase_c"/>
    <property type="match status" value="1"/>
</dbReference>
<dbReference type="PRINTS" id="PR00344">
    <property type="entry name" value="BCTRLSENSOR"/>
</dbReference>
<evidence type="ECO:0000256" key="10">
    <source>
        <dbReference type="ARBA" id="ARBA00022840"/>
    </source>
</evidence>
<dbReference type="SMART" id="SM00091">
    <property type="entry name" value="PAS"/>
    <property type="match status" value="1"/>
</dbReference>
<dbReference type="GO" id="GO:0006355">
    <property type="term" value="P:regulation of DNA-templated transcription"/>
    <property type="evidence" value="ECO:0007669"/>
    <property type="project" value="InterPro"/>
</dbReference>
<dbReference type="InterPro" id="IPR003661">
    <property type="entry name" value="HisK_dim/P_dom"/>
</dbReference>
<accession>A0A418X4U5</accession>
<dbReference type="EC" id="2.7.13.3" evidence="3"/>
<sequence length="681" mass="74949">MIAPMRRKSVLPSIWLMLTTVLLIIGALLAWFSWADYESTQASEYRLLEAHARNTEAQVTVALDDISQLLSQIAEQRLAEGSAPASKFQAALTRHLSASPAIGTLLVTDASGRVVLATNPSMKGIDTSKQAWFTAHLDRTRAPKLHVSRPDKSLLDTNVITVTLPIVDARRGFLGVVGATVDYSWFTHVLKSVHPDDSGSVTVLFNGDGDIVYRRFDPEKFFGSNMVNVSKVFREHVASGQRVSRHIGPSQANGKTRVFLVRRLGDTGFSVILSRQLDEVLAGWLRNLVVNALIFTLVAAVMLPLAWVSERRQREVLAAKAFTDKLIATASVMLVGLDAAGRVTIFNQAAERVCGYRRDEVLGKNWFELVVPRTHMAQVSTAFHQFRQTGDMPHAFDYPILTRAGTEHLISWQSSTVRDQADMSTLIFFGIDVTERRQAEDEQKRFVAMISHEFRTPLATIDGAVQHLEMHAHNVDEATRRRYVKIQKSVDRLTKLLDDYLIQEQLDRVAHGLRVVSVAPLTLLEDCRASALALSTEHIVTVEQSEIPDAVLCDPDLMRLTLRILADNAVKYTAPGSTIQLSSRHADRNGIDGVALLVSDNGAGIDEAELPQVFEKFFRGRSAARETGSGIGLHLARSVVESHGGSLTARNLPTGGAAFTIWLPTGVANEIKQAPAPVRIG</sequence>
<comment type="subcellular location">
    <subcellularLocation>
        <location evidence="2">Cell membrane</location>
        <topology evidence="2">Multi-pass membrane protein</topology>
    </subcellularLocation>
</comment>
<keyword evidence="6" id="KW-0808">Transferase</keyword>
<feature type="domain" description="Histidine kinase" evidence="14">
    <location>
        <begin position="449"/>
        <end position="667"/>
    </location>
</feature>
<evidence type="ECO:0000256" key="11">
    <source>
        <dbReference type="ARBA" id="ARBA00022989"/>
    </source>
</evidence>
<keyword evidence="10" id="KW-0067">ATP-binding</keyword>
<evidence type="ECO:0000256" key="2">
    <source>
        <dbReference type="ARBA" id="ARBA00004651"/>
    </source>
</evidence>
<dbReference type="InterPro" id="IPR000700">
    <property type="entry name" value="PAS-assoc_C"/>
</dbReference>
<dbReference type="InterPro" id="IPR050351">
    <property type="entry name" value="BphY/WalK/GraS-like"/>
</dbReference>
<dbReference type="CDD" id="cd00130">
    <property type="entry name" value="PAS"/>
    <property type="match status" value="1"/>
</dbReference>
<dbReference type="GO" id="GO:0000156">
    <property type="term" value="F:phosphorelay response regulator activity"/>
    <property type="evidence" value="ECO:0007669"/>
    <property type="project" value="TreeGrafter"/>
</dbReference>
<evidence type="ECO:0000259" key="16">
    <source>
        <dbReference type="PROSITE" id="PS50113"/>
    </source>
</evidence>
<evidence type="ECO:0000256" key="13">
    <source>
        <dbReference type="ARBA" id="ARBA00023136"/>
    </source>
</evidence>
<evidence type="ECO:0000256" key="1">
    <source>
        <dbReference type="ARBA" id="ARBA00000085"/>
    </source>
</evidence>
<dbReference type="CDD" id="cd12915">
    <property type="entry name" value="PDC2_DGC_like"/>
    <property type="match status" value="1"/>
</dbReference>
<name>A0A418X4U5_9BURK</name>
<keyword evidence="11" id="KW-1133">Transmembrane helix</keyword>
<dbReference type="GO" id="GO:0005524">
    <property type="term" value="F:ATP binding"/>
    <property type="evidence" value="ECO:0007669"/>
    <property type="project" value="UniProtKB-KW"/>
</dbReference>
<keyword evidence="12" id="KW-0902">Two-component regulatory system</keyword>